<keyword evidence="10" id="KW-0449">Lipoprotein</keyword>
<evidence type="ECO:0000256" key="2">
    <source>
        <dbReference type="ARBA" id="ARBA00005236"/>
    </source>
</evidence>
<dbReference type="InterPro" id="IPR003838">
    <property type="entry name" value="ABC3_permease_C"/>
</dbReference>
<evidence type="ECO:0000256" key="6">
    <source>
        <dbReference type="ARBA" id="ARBA00023136"/>
    </source>
</evidence>
<evidence type="ECO:0000256" key="1">
    <source>
        <dbReference type="ARBA" id="ARBA00004651"/>
    </source>
</evidence>
<feature type="domain" description="ABC3 transporter permease C-terminal" evidence="8">
    <location>
        <begin position="268"/>
        <end position="400"/>
    </location>
</feature>
<dbReference type="GO" id="GO:0098797">
    <property type="term" value="C:plasma membrane protein complex"/>
    <property type="evidence" value="ECO:0007669"/>
    <property type="project" value="TreeGrafter"/>
</dbReference>
<dbReference type="OrthoDB" id="9784014at2"/>
<protein>
    <submittedName>
        <fullName evidence="10">ABC-type transport system, involved in lipoprotein release, permease component</fullName>
    </submittedName>
</protein>
<keyword evidence="6 7" id="KW-0472">Membrane</keyword>
<name>A0A521BFJ2_9BACT</name>
<dbReference type="PANTHER" id="PTHR30489:SF0">
    <property type="entry name" value="LIPOPROTEIN-RELEASING SYSTEM TRANSMEMBRANE PROTEIN LOLE"/>
    <property type="match status" value="1"/>
</dbReference>
<feature type="transmembrane region" description="Helical" evidence="7">
    <location>
        <begin position="377"/>
        <end position="396"/>
    </location>
</feature>
<evidence type="ECO:0000256" key="4">
    <source>
        <dbReference type="ARBA" id="ARBA00022692"/>
    </source>
</evidence>
<keyword evidence="3" id="KW-1003">Cell membrane</keyword>
<accession>A0A521BFJ2</accession>
<sequence length="406" mass="44923">MLYLKLAWRNIWRNKRRSLITMASVVMAVLLSSVMSSMQEGQYDQMIDNTVGSFTGHLQIQHPDYFDESTLDNSLEIDSSLIQKVEAHPEVQGVIPRIDSYALAAGDDRSKAAMVVGIDPEAEKALSTPDQKISNGKYFESADERAVLVAEGLADFLSVSVGDTLVLLGQGFRGMSAAGAYPITGIVKFGLPDMNNNVVYLPMQTAQDLYAAYGRVTAAVVMLENPEQVQQVVPELQKELGEEYAVLGWQTLVPELVQAIEADRGSGMILLLILYMIVGFGILGTVLMMTAERKFEFGVMVAIGTARLRMSIMLILEMFFITLMGTGAGMVFSLPVMYYFNFNPLEFTGETAMAIEEYGMEPFIRFSTDPGILFEQGLIVLVITLVISLYPLVHMYKLKPVEAMRH</sequence>
<comment type="subcellular location">
    <subcellularLocation>
        <location evidence="1">Cell membrane</location>
        <topology evidence="1">Multi-pass membrane protein</topology>
    </subcellularLocation>
</comment>
<gene>
    <name evidence="10" type="ORF">SAMN06265219_102243</name>
</gene>
<dbReference type="InterPro" id="IPR025857">
    <property type="entry name" value="MacB_PCD"/>
</dbReference>
<dbReference type="PANTHER" id="PTHR30489">
    <property type="entry name" value="LIPOPROTEIN-RELEASING SYSTEM TRANSMEMBRANE PROTEIN LOLE"/>
    <property type="match status" value="1"/>
</dbReference>
<feature type="transmembrane region" description="Helical" evidence="7">
    <location>
        <begin position="268"/>
        <end position="291"/>
    </location>
</feature>
<dbReference type="RefSeq" id="WP_142453249.1">
    <property type="nucleotide sequence ID" value="NZ_FXTP01000002.1"/>
</dbReference>
<evidence type="ECO:0000256" key="7">
    <source>
        <dbReference type="SAM" id="Phobius"/>
    </source>
</evidence>
<keyword evidence="11" id="KW-1185">Reference proteome</keyword>
<keyword evidence="4 7" id="KW-0812">Transmembrane</keyword>
<keyword evidence="5 7" id="KW-1133">Transmembrane helix</keyword>
<organism evidence="10 11">
    <name type="scientific">Gracilimonas mengyeensis</name>
    <dbReference type="NCBI Taxonomy" id="1302730"/>
    <lineage>
        <taxon>Bacteria</taxon>
        <taxon>Pseudomonadati</taxon>
        <taxon>Balneolota</taxon>
        <taxon>Balneolia</taxon>
        <taxon>Balneolales</taxon>
        <taxon>Balneolaceae</taxon>
        <taxon>Gracilimonas</taxon>
    </lineage>
</organism>
<dbReference type="Pfam" id="PF12704">
    <property type="entry name" value="MacB_PCD"/>
    <property type="match status" value="1"/>
</dbReference>
<evidence type="ECO:0000259" key="9">
    <source>
        <dbReference type="Pfam" id="PF12704"/>
    </source>
</evidence>
<dbReference type="AlphaFoldDB" id="A0A521BFJ2"/>
<dbReference type="EMBL" id="FXTP01000002">
    <property type="protein sequence ID" value="SMO45839.1"/>
    <property type="molecule type" value="Genomic_DNA"/>
</dbReference>
<reference evidence="10 11" key="1">
    <citation type="submission" date="2017-05" db="EMBL/GenBank/DDBJ databases">
        <authorList>
            <person name="Varghese N."/>
            <person name="Submissions S."/>
        </authorList>
    </citation>
    <scope>NUCLEOTIDE SEQUENCE [LARGE SCALE GENOMIC DNA]</scope>
    <source>
        <strain evidence="10 11">DSM 21985</strain>
    </source>
</reference>
<comment type="similarity">
    <text evidence="2">Belongs to the ABC-4 integral membrane protein family. LolC/E subfamily.</text>
</comment>
<dbReference type="Pfam" id="PF02687">
    <property type="entry name" value="FtsX"/>
    <property type="match status" value="1"/>
</dbReference>
<evidence type="ECO:0000313" key="10">
    <source>
        <dbReference type="EMBL" id="SMO45839.1"/>
    </source>
</evidence>
<evidence type="ECO:0000256" key="3">
    <source>
        <dbReference type="ARBA" id="ARBA00022475"/>
    </source>
</evidence>
<dbReference type="Proteomes" id="UP000317557">
    <property type="component" value="Unassembled WGS sequence"/>
</dbReference>
<proteinExistence type="inferred from homology"/>
<feature type="transmembrane region" description="Helical" evidence="7">
    <location>
        <begin position="312"/>
        <end position="340"/>
    </location>
</feature>
<evidence type="ECO:0000259" key="8">
    <source>
        <dbReference type="Pfam" id="PF02687"/>
    </source>
</evidence>
<feature type="domain" description="MacB-like periplasmic core" evidence="9">
    <location>
        <begin position="18"/>
        <end position="238"/>
    </location>
</feature>
<dbReference type="GO" id="GO:0044874">
    <property type="term" value="P:lipoprotein localization to outer membrane"/>
    <property type="evidence" value="ECO:0007669"/>
    <property type="project" value="TreeGrafter"/>
</dbReference>
<dbReference type="InterPro" id="IPR051447">
    <property type="entry name" value="Lipoprotein-release_system"/>
</dbReference>
<evidence type="ECO:0000256" key="5">
    <source>
        <dbReference type="ARBA" id="ARBA00022989"/>
    </source>
</evidence>
<evidence type="ECO:0000313" key="11">
    <source>
        <dbReference type="Proteomes" id="UP000317557"/>
    </source>
</evidence>